<reference evidence="2 3" key="1">
    <citation type="submission" date="2020-07" db="EMBL/GenBank/DDBJ databases">
        <title>Sequencing the genomes of 1000 actinobacteria strains.</title>
        <authorList>
            <person name="Klenk H.-P."/>
        </authorList>
    </citation>
    <scope>NUCLEOTIDE SEQUENCE [LARGE SCALE GENOMIC DNA]</scope>
    <source>
        <strain evidence="2 3">DSM 24552</strain>
    </source>
</reference>
<evidence type="ECO:0000313" key="2">
    <source>
        <dbReference type="EMBL" id="NYG56216.1"/>
    </source>
</evidence>
<keyword evidence="1" id="KW-0812">Transmembrane</keyword>
<keyword evidence="1" id="KW-1133">Transmembrane helix</keyword>
<organism evidence="2 3">
    <name type="scientific">Nocardioides perillae</name>
    <dbReference type="NCBI Taxonomy" id="1119534"/>
    <lineage>
        <taxon>Bacteria</taxon>
        <taxon>Bacillati</taxon>
        <taxon>Actinomycetota</taxon>
        <taxon>Actinomycetes</taxon>
        <taxon>Propionibacteriales</taxon>
        <taxon>Nocardioidaceae</taxon>
        <taxon>Nocardioides</taxon>
    </lineage>
</organism>
<name>A0A7Y9UN98_9ACTN</name>
<keyword evidence="3" id="KW-1185">Reference proteome</keyword>
<feature type="transmembrane region" description="Helical" evidence="1">
    <location>
        <begin position="60"/>
        <end position="78"/>
    </location>
</feature>
<gene>
    <name evidence="2" type="ORF">BJ989_002520</name>
</gene>
<proteinExistence type="predicted"/>
<evidence type="ECO:0000313" key="3">
    <source>
        <dbReference type="Proteomes" id="UP000544110"/>
    </source>
</evidence>
<feature type="transmembrane region" description="Helical" evidence="1">
    <location>
        <begin position="136"/>
        <end position="157"/>
    </location>
</feature>
<accession>A0A7Y9UN98</accession>
<protein>
    <submittedName>
        <fullName evidence="2">Uncharacterized protein</fullName>
    </submittedName>
</protein>
<comment type="caution">
    <text evidence="2">The sequence shown here is derived from an EMBL/GenBank/DDBJ whole genome shotgun (WGS) entry which is preliminary data.</text>
</comment>
<feature type="transmembrane region" description="Helical" evidence="1">
    <location>
        <begin position="85"/>
        <end position="109"/>
    </location>
</feature>
<dbReference type="RefSeq" id="WP_179518510.1">
    <property type="nucleotide sequence ID" value="NZ_JACCAC010000001.1"/>
</dbReference>
<sequence length="178" mass="18023">MSRRGTARVVAGVLVGGLLLGVVCGVLWEWWWTPPAGVAVDGEFVFTSAGIGEGFSGTGLYVLVTAAGGLALGTVAALRGDGREVPVLLALLAASALAGTVTALVGAALGPPDAATRAADLDDYAPLVQDLRVEGAAAWLTFPSAALLAAAVVFLVLTRRRHPEPVRADRAASVARGR</sequence>
<dbReference type="AlphaFoldDB" id="A0A7Y9UN98"/>
<evidence type="ECO:0000256" key="1">
    <source>
        <dbReference type="SAM" id="Phobius"/>
    </source>
</evidence>
<dbReference type="Proteomes" id="UP000544110">
    <property type="component" value="Unassembled WGS sequence"/>
</dbReference>
<feature type="transmembrane region" description="Helical" evidence="1">
    <location>
        <begin position="7"/>
        <end position="28"/>
    </location>
</feature>
<dbReference type="EMBL" id="JACCAC010000001">
    <property type="protein sequence ID" value="NYG56216.1"/>
    <property type="molecule type" value="Genomic_DNA"/>
</dbReference>
<keyword evidence="1" id="KW-0472">Membrane</keyword>